<evidence type="ECO:0000313" key="3">
    <source>
        <dbReference type="Proteomes" id="UP000028703"/>
    </source>
</evidence>
<name>A0A085ZBH5_9FLAO</name>
<gene>
    <name evidence="2" type="ORF">IX38_14885</name>
</gene>
<dbReference type="InterPro" id="IPR055259">
    <property type="entry name" value="YkvP/CgeB_Glyco_trans-like"/>
</dbReference>
<feature type="non-terminal residue" evidence="2">
    <location>
        <position position="1"/>
    </location>
</feature>
<reference evidence="2 3" key="1">
    <citation type="submission" date="2014-07" db="EMBL/GenBank/DDBJ databases">
        <title>Genome of Chryseobacterium luteum DSM 18605.</title>
        <authorList>
            <person name="Stropko S.J."/>
            <person name="Pipes S.E."/>
            <person name="Newman J.D."/>
        </authorList>
    </citation>
    <scope>NUCLEOTIDE SEQUENCE [LARGE SCALE GENOMIC DNA]</scope>
    <source>
        <strain evidence="2 3">DSM 18605</strain>
    </source>
</reference>
<dbReference type="AlphaFoldDB" id="A0A085ZBH5"/>
<protein>
    <recommendedName>
        <fullName evidence="1">Spore protein YkvP/CgeB glycosyl transferase-like domain-containing protein</fullName>
    </recommendedName>
</protein>
<dbReference type="EMBL" id="JPRO01000014">
    <property type="protein sequence ID" value="KFF01789.1"/>
    <property type="molecule type" value="Genomic_DNA"/>
</dbReference>
<dbReference type="Pfam" id="PF13524">
    <property type="entry name" value="Glyco_trans_1_2"/>
    <property type="match status" value="1"/>
</dbReference>
<evidence type="ECO:0000313" key="2">
    <source>
        <dbReference type="EMBL" id="KFF01789.1"/>
    </source>
</evidence>
<dbReference type="STRING" id="421531.IX38_14885"/>
<dbReference type="eggNOG" id="COG0438">
    <property type="taxonomic scope" value="Bacteria"/>
</dbReference>
<sequence length="118" mass="14109">IDKKNIDILKFGRKKIPHHALPGYYKNTKVILDLMRADQTGLSFRIFEAMALEKKIITDNPTIKTYDFYNPNNILVLDKNFRNLKKDFFSKPYEKLLEDVYYKYTLDHWVNTVFKLNS</sequence>
<keyword evidence="3" id="KW-1185">Reference proteome</keyword>
<accession>A0A085ZBH5</accession>
<feature type="domain" description="Spore protein YkvP/CgeB glycosyl transferase-like" evidence="1">
    <location>
        <begin position="13"/>
        <end position="84"/>
    </location>
</feature>
<organism evidence="2 3">
    <name type="scientific">Chryseobacterium luteum</name>
    <dbReference type="NCBI Taxonomy" id="421531"/>
    <lineage>
        <taxon>Bacteria</taxon>
        <taxon>Pseudomonadati</taxon>
        <taxon>Bacteroidota</taxon>
        <taxon>Flavobacteriia</taxon>
        <taxon>Flavobacteriales</taxon>
        <taxon>Weeksellaceae</taxon>
        <taxon>Chryseobacterium group</taxon>
        <taxon>Chryseobacterium</taxon>
    </lineage>
</organism>
<proteinExistence type="predicted"/>
<dbReference type="Proteomes" id="UP000028703">
    <property type="component" value="Unassembled WGS sequence"/>
</dbReference>
<comment type="caution">
    <text evidence="2">The sequence shown here is derived from an EMBL/GenBank/DDBJ whole genome shotgun (WGS) entry which is preliminary data.</text>
</comment>
<evidence type="ECO:0000259" key="1">
    <source>
        <dbReference type="Pfam" id="PF13524"/>
    </source>
</evidence>